<gene>
    <name evidence="1" type="ORF">HCUR_01040</name>
</gene>
<dbReference type="RefSeq" id="WP_104207018.1">
    <property type="nucleotide sequence ID" value="NZ_PHHC01000096.1"/>
</dbReference>
<comment type="caution">
    <text evidence="1">The sequence shown here is derived from an EMBL/GenBank/DDBJ whole genome shotgun (WGS) entry which is preliminary data.</text>
</comment>
<dbReference type="OrthoDB" id="9798237at2"/>
<dbReference type="EMBL" id="PHHC01000096">
    <property type="protein sequence ID" value="PPE03500.1"/>
    <property type="molecule type" value="Genomic_DNA"/>
</dbReference>
<name>A0A2S5R872_9PROT</name>
<evidence type="ECO:0000313" key="2">
    <source>
        <dbReference type="Proteomes" id="UP000239425"/>
    </source>
</evidence>
<keyword evidence="2" id="KW-1185">Reference proteome</keyword>
<evidence type="ECO:0000313" key="1">
    <source>
        <dbReference type="EMBL" id="PPE03500.1"/>
    </source>
</evidence>
<proteinExistence type="predicted"/>
<dbReference type="AlphaFoldDB" id="A0A2S5R872"/>
<dbReference type="Proteomes" id="UP000239425">
    <property type="component" value="Unassembled WGS sequence"/>
</dbReference>
<reference evidence="1 2" key="1">
    <citation type="submission" date="2017-11" db="EMBL/GenBank/DDBJ databases">
        <title>Comparative genomic analysis of Holospora spp., intranuclear symbionts of paramecia.</title>
        <authorList>
            <person name="Garushyants S.K."/>
            <person name="Beliavskaya A."/>
            <person name="Malko D.B."/>
            <person name="Logacheva M.D."/>
            <person name="Rautian M.S."/>
            <person name="Gelfand M.S."/>
        </authorList>
    </citation>
    <scope>NUCLEOTIDE SEQUENCE [LARGE SCALE GENOMIC DNA]</scope>
    <source>
        <strain evidence="2">02AZ16</strain>
    </source>
</reference>
<organism evidence="1 2">
    <name type="scientific">Holospora curviuscula</name>
    <dbReference type="NCBI Taxonomy" id="1082868"/>
    <lineage>
        <taxon>Bacteria</taxon>
        <taxon>Pseudomonadati</taxon>
        <taxon>Pseudomonadota</taxon>
        <taxon>Alphaproteobacteria</taxon>
        <taxon>Holosporales</taxon>
        <taxon>Holosporaceae</taxon>
        <taxon>Holospora</taxon>
    </lineage>
</organism>
<accession>A0A2S5R872</accession>
<sequence length="113" mass="13188">MLLKDFSPYSTVHSFYRRFRIKRIWEKVLSALVKIRRGKAGGSEYPSYRRIDSHSVKTTKACKQRGIDGGKKRNLNAIVLWHTQGTLVHGNATIFRCCTPYPRLRLYLKTPYN</sequence>
<protein>
    <submittedName>
        <fullName evidence="1">Uncharacterized protein</fullName>
    </submittedName>
</protein>